<reference evidence="6 7" key="1">
    <citation type="submission" date="2024-04" db="EMBL/GenBank/DDBJ databases">
        <title>genome sequences of Mucor flavus KT1a and Helicostylum pulchrum KT1b strains isolation_sourced from the surface of a dry-aged beef.</title>
        <authorList>
            <person name="Toyotome T."/>
            <person name="Hosono M."/>
            <person name="Torimaru M."/>
            <person name="Fukuda K."/>
            <person name="Mikami N."/>
        </authorList>
    </citation>
    <scope>NUCLEOTIDE SEQUENCE [LARGE SCALE GENOMIC DNA]</scope>
    <source>
        <strain evidence="6 7">KT1b</strain>
    </source>
</reference>
<evidence type="ECO:0000313" key="6">
    <source>
        <dbReference type="EMBL" id="GAA5795692.1"/>
    </source>
</evidence>
<dbReference type="InterPro" id="IPR023398">
    <property type="entry name" value="TIF_eIF4e-like"/>
</dbReference>
<evidence type="ECO:0000256" key="1">
    <source>
        <dbReference type="ARBA" id="ARBA00022540"/>
    </source>
</evidence>
<evidence type="ECO:0000256" key="2">
    <source>
        <dbReference type="ARBA" id="ARBA00022845"/>
    </source>
</evidence>
<dbReference type="PANTHER" id="PTHR11960:SF66">
    <property type="entry name" value="EUKARYOTIC TRANSLATION INITIATION FACTOR 4E TYPE 3"/>
    <property type="match status" value="1"/>
</dbReference>
<dbReference type="InterPro" id="IPR001040">
    <property type="entry name" value="TIF_eIF_4E"/>
</dbReference>
<keyword evidence="4 5" id="KW-0648">Protein biosynthesis</keyword>
<comment type="similarity">
    <text evidence="5">Belongs to the eukaryotic initiation factor 4E family.</text>
</comment>
<dbReference type="Proteomes" id="UP001476247">
    <property type="component" value="Unassembled WGS sequence"/>
</dbReference>
<comment type="caution">
    <text evidence="6">The sequence shown here is derived from an EMBL/GenBank/DDBJ whole genome shotgun (WGS) entry which is preliminary data.</text>
</comment>
<organism evidence="6 7">
    <name type="scientific">Helicostylum pulchrum</name>
    <dbReference type="NCBI Taxonomy" id="562976"/>
    <lineage>
        <taxon>Eukaryota</taxon>
        <taxon>Fungi</taxon>
        <taxon>Fungi incertae sedis</taxon>
        <taxon>Mucoromycota</taxon>
        <taxon>Mucoromycotina</taxon>
        <taxon>Mucoromycetes</taxon>
        <taxon>Mucorales</taxon>
        <taxon>Mucorineae</taxon>
        <taxon>Mucoraceae</taxon>
        <taxon>Helicostylum</taxon>
    </lineage>
</organism>
<protein>
    <submittedName>
        <fullName evidence="6">Uncharacterized protein</fullName>
    </submittedName>
</protein>
<evidence type="ECO:0000256" key="4">
    <source>
        <dbReference type="ARBA" id="ARBA00022917"/>
    </source>
</evidence>
<gene>
    <name evidence="6" type="ORF">HPULCUR_001054</name>
</gene>
<accession>A0ABP9XLL4</accession>
<dbReference type="EMBL" id="BAABUJ010000005">
    <property type="protein sequence ID" value="GAA5795692.1"/>
    <property type="molecule type" value="Genomic_DNA"/>
</dbReference>
<dbReference type="Pfam" id="PF01652">
    <property type="entry name" value="IF4E"/>
    <property type="match status" value="1"/>
</dbReference>
<evidence type="ECO:0000256" key="3">
    <source>
        <dbReference type="ARBA" id="ARBA00022884"/>
    </source>
</evidence>
<dbReference type="PANTHER" id="PTHR11960">
    <property type="entry name" value="EUKARYOTIC TRANSLATION INITIATION FACTOR 4E RELATED"/>
    <property type="match status" value="1"/>
</dbReference>
<proteinExistence type="inferred from homology"/>
<keyword evidence="1 5" id="KW-0396">Initiation factor</keyword>
<name>A0ABP9XLL4_9FUNG</name>
<evidence type="ECO:0000313" key="7">
    <source>
        <dbReference type="Proteomes" id="UP001476247"/>
    </source>
</evidence>
<keyword evidence="7" id="KW-1185">Reference proteome</keyword>
<evidence type="ECO:0000256" key="5">
    <source>
        <dbReference type="RuleBase" id="RU004374"/>
    </source>
</evidence>
<sequence>MLQETNIQPKTLSPAISAFQFQTSGSKDGLKIITDSDHLKEKVVVLDDQTKLKLIQMGQLPLDAEWTFWYDKFVPNLHASDYESNLKFWSVYNNIDGPDRLGFRSNYHFMKKGIKPIWEDPMNEYGGSYNFKINKKQSPTAWIDILLLLIGENIEGWMKNTVFGVSVSSRQNADNYQIWTAHNNKNIQDNVIRTKLEELLRPADIQSFYFKMHKTHADFQKPASPNVYKSCDMATSLSRPIEMRRKITEESIERVVQDIEKLKLRERVK</sequence>
<dbReference type="Gene3D" id="3.30.760.10">
    <property type="entry name" value="RNA Cap, Translation Initiation Factor Eif4e"/>
    <property type="match status" value="1"/>
</dbReference>
<keyword evidence="2" id="KW-0810">Translation regulation</keyword>
<dbReference type="SUPFAM" id="SSF55418">
    <property type="entry name" value="eIF4e-like"/>
    <property type="match status" value="1"/>
</dbReference>
<keyword evidence="3 5" id="KW-0694">RNA-binding</keyword>